<evidence type="ECO:0000313" key="7">
    <source>
        <dbReference type="Proteomes" id="UP000326789"/>
    </source>
</evidence>
<dbReference type="InterPro" id="IPR004682">
    <property type="entry name" value="TRAP_DctP"/>
</dbReference>
<keyword evidence="4 5" id="KW-0732">Signal</keyword>
<dbReference type="NCBIfam" id="NF037995">
    <property type="entry name" value="TRAP_S1"/>
    <property type="match status" value="1"/>
</dbReference>
<evidence type="ECO:0000256" key="5">
    <source>
        <dbReference type="SAM" id="SignalP"/>
    </source>
</evidence>
<evidence type="ECO:0000256" key="2">
    <source>
        <dbReference type="ARBA" id="ARBA00009023"/>
    </source>
</evidence>
<dbReference type="Pfam" id="PF03480">
    <property type="entry name" value="DctP"/>
    <property type="match status" value="1"/>
</dbReference>
<dbReference type="PIRSF" id="PIRSF006470">
    <property type="entry name" value="DctB"/>
    <property type="match status" value="1"/>
</dbReference>
<evidence type="ECO:0000256" key="4">
    <source>
        <dbReference type="ARBA" id="ARBA00022729"/>
    </source>
</evidence>
<comment type="caution">
    <text evidence="6">The sequence shown here is derived from an EMBL/GenBank/DDBJ whole genome shotgun (WGS) entry which is preliminary data.</text>
</comment>
<protein>
    <submittedName>
        <fullName evidence="6">DctP family TRAP transporter solute-binding subunit</fullName>
    </submittedName>
</protein>
<dbReference type="NCBIfam" id="TIGR00787">
    <property type="entry name" value="dctP"/>
    <property type="match status" value="1"/>
</dbReference>
<dbReference type="Proteomes" id="UP000326789">
    <property type="component" value="Unassembled WGS sequence"/>
</dbReference>
<organism evidence="6 7">
    <name type="scientific">Vibrio fortis</name>
    <dbReference type="NCBI Taxonomy" id="212667"/>
    <lineage>
        <taxon>Bacteria</taxon>
        <taxon>Pseudomonadati</taxon>
        <taxon>Pseudomonadota</taxon>
        <taxon>Gammaproteobacteria</taxon>
        <taxon>Vibrionales</taxon>
        <taxon>Vibrionaceae</taxon>
        <taxon>Vibrio</taxon>
    </lineage>
</organism>
<comment type="similarity">
    <text evidence="2">Belongs to the bacterial solute-binding protein 7 family.</text>
</comment>
<accession>A0A5N3RBF1</accession>
<evidence type="ECO:0000256" key="1">
    <source>
        <dbReference type="ARBA" id="ARBA00004196"/>
    </source>
</evidence>
<dbReference type="Gene3D" id="3.40.190.170">
    <property type="entry name" value="Bacterial extracellular solute-binding protein, family 7"/>
    <property type="match status" value="1"/>
</dbReference>
<dbReference type="RefSeq" id="WP_150868281.1">
    <property type="nucleotide sequence ID" value="NZ_VWSE01000002.1"/>
</dbReference>
<dbReference type="GO" id="GO:0055085">
    <property type="term" value="P:transmembrane transport"/>
    <property type="evidence" value="ECO:0007669"/>
    <property type="project" value="InterPro"/>
</dbReference>
<evidence type="ECO:0000313" key="6">
    <source>
        <dbReference type="EMBL" id="KAB0291610.1"/>
    </source>
</evidence>
<dbReference type="PANTHER" id="PTHR33376">
    <property type="match status" value="1"/>
</dbReference>
<gene>
    <name evidence="6" type="ORF">F2P58_00160</name>
</gene>
<dbReference type="AlphaFoldDB" id="A0A5N3RBF1"/>
<evidence type="ECO:0000256" key="3">
    <source>
        <dbReference type="ARBA" id="ARBA00022448"/>
    </source>
</evidence>
<comment type="subcellular location">
    <subcellularLocation>
        <location evidence="1">Cell envelope</location>
    </subcellularLocation>
</comment>
<dbReference type="InterPro" id="IPR018389">
    <property type="entry name" value="DctP_fam"/>
</dbReference>
<feature type="signal peptide" evidence="5">
    <location>
        <begin position="1"/>
        <end position="26"/>
    </location>
</feature>
<keyword evidence="3" id="KW-0813">Transport</keyword>
<dbReference type="EMBL" id="VWSE01000002">
    <property type="protein sequence ID" value="KAB0291610.1"/>
    <property type="molecule type" value="Genomic_DNA"/>
</dbReference>
<proteinExistence type="inferred from homology"/>
<dbReference type="GO" id="GO:0030288">
    <property type="term" value="C:outer membrane-bounded periplasmic space"/>
    <property type="evidence" value="ECO:0007669"/>
    <property type="project" value="InterPro"/>
</dbReference>
<reference evidence="6 7" key="1">
    <citation type="submission" date="2019-09" db="EMBL/GenBank/DDBJ databases">
        <title>Whole genome sequence of Vibrio fortis.</title>
        <authorList>
            <person name="Das S.K."/>
        </authorList>
    </citation>
    <scope>NUCLEOTIDE SEQUENCE [LARGE SCALE GENOMIC DNA]</scope>
    <source>
        <strain evidence="6 7">AN60</strain>
    </source>
</reference>
<dbReference type="InterPro" id="IPR038404">
    <property type="entry name" value="TRAP_DctP_sf"/>
</dbReference>
<sequence>MEFRKTALATAASLLATLSFSHTALAAKTEISIGHVDSQNWQVSKKGAATQVFKNLVEAESGGDISVKIFPAGQLGGETELLQSVQEGMLGMTIVSGSFSKVCPEAAVLEVPYLFPSSPVAWEVLDGEFGAKLAEHCLKQTGLRTLAYGETGFRHFTNSKKVIKKPTDLAGMKIRVMPNQSFIEFMKILNANATPISAPELPAALTTGVIDGQENPVSVIVEKKLYELQDHITLDGHVYSADFLVINDDLFQGLSDSDKAIITRASKVAGTVGRAIQQINSAQGLETLTKNGMQVTTLTAEELDAFRQASQPKMISWLSTKIDKQWMNSAQQSVESATANQ</sequence>
<name>A0A5N3RBF1_9VIBR</name>
<feature type="chain" id="PRO_5024273187" evidence="5">
    <location>
        <begin position="27"/>
        <end position="341"/>
    </location>
</feature>
<dbReference type="PANTHER" id="PTHR33376:SF4">
    <property type="entry name" value="SIALIC ACID-BINDING PERIPLASMIC PROTEIN SIAP"/>
    <property type="match status" value="1"/>
</dbReference>